<evidence type="ECO:0000259" key="1">
    <source>
        <dbReference type="PROSITE" id="PS51352"/>
    </source>
</evidence>
<dbReference type="Pfam" id="PF00578">
    <property type="entry name" value="AhpC-TSA"/>
    <property type="match status" value="1"/>
</dbReference>
<dbReference type="Gene3D" id="3.40.30.10">
    <property type="entry name" value="Glutaredoxin"/>
    <property type="match status" value="1"/>
</dbReference>
<dbReference type="InterPro" id="IPR036249">
    <property type="entry name" value="Thioredoxin-like_sf"/>
</dbReference>
<organism evidence="2">
    <name type="scientific">marine metagenome</name>
    <dbReference type="NCBI Taxonomy" id="408172"/>
    <lineage>
        <taxon>unclassified sequences</taxon>
        <taxon>metagenomes</taxon>
        <taxon>ecological metagenomes</taxon>
    </lineage>
</organism>
<feature type="domain" description="Thioredoxin" evidence="1">
    <location>
        <begin position="96"/>
        <end position="241"/>
    </location>
</feature>
<evidence type="ECO:0000313" key="2">
    <source>
        <dbReference type="EMBL" id="SVA69928.1"/>
    </source>
</evidence>
<dbReference type="GO" id="GO:0016491">
    <property type="term" value="F:oxidoreductase activity"/>
    <property type="evidence" value="ECO:0007669"/>
    <property type="project" value="InterPro"/>
</dbReference>
<gene>
    <name evidence="2" type="ORF">METZ01_LOCUS122782</name>
</gene>
<reference evidence="2" key="1">
    <citation type="submission" date="2018-05" db="EMBL/GenBank/DDBJ databases">
        <authorList>
            <person name="Lanie J.A."/>
            <person name="Ng W.-L."/>
            <person name="Kazmierczak K.M."/>
            <person name="Andrzejewski T.M."/>
            <person name="Davidsen T.M."/>
            <person name="Wayne K.J."/>
            <person name="Tettelin H."/>
            <person name="Glass J.I."/>
            <person name="Rusch D."/>
            <person name="Podicherti R."/>
            <person name="Tsui H.-C.T."/>
            <person name="Winkler M.E."/>
        </authorList>
    </citation>
    <scope>NUCLEOTIDE SEQUENCE</scope>
</reference>
<dbReference type="InterPro" id="IPR041017">
    <property type="entry name" value="Thioredoxin_10"/>
</dbReference>
<dbReference type="Gene3D" id="2.60.120.260">
    <property type="entry name" value="Galactose-binding domain-like"/>
    <property type="match status" value="1"/>
</dbReference>
<feature type="non-terminal residue" evidence="2">
    <location>
        <position position="1"/>
    </location>
</feature>
<dbReference type="PROSITE" id="PS51352">
    <property type="entry name" value="THIOREDOXIN_2"/>
    <property type="match status" value="1"/>
</dbReference>
<protein>
    <recommendedName>
        <fullName evidence="1">Thioredoxin domain-containing protein</fullName>
    </recommendedName>
</protein>
<name>A0A381XYU8_9ZZZZ</name>
<dbReference type="PANTHER" id="PTHR42852:SF13">
    <property type="entry name" value="PROTEIN DIPZ"/>
    <property type="match status" value="1"/>
</dbReference>
<sequence>VKSDAFGLPKIRSQRRQWDDQDVRNLISAIVSKIGTRILALLGIAALGVACTTAQAPSPASTLAPVTVPTERVVVITAPPTPTKPSASNSNRKVGGEVGHLAPEFGGINAWINGGPYTMEELHGQVVLIDFWTYTCINCIRTYPFLKQWHLRYANDGLVIVGVHTPEFEFEKDYQNVVEATQLNTLEWAMAQDNDFITWRRYNNRFWPAKYLIDKNGVVRYTHWGEGGYAETEEMIRELLAEADPSFLENGLALPQDQTLDHGFLTARGAEVTRELYAGYKHGELDLVLGRGGYVQQPQYYENKNEVSQFNITEEQEPHKINFQGAWTIGPESSTHARKTDSFEDYLALVYSATSVNVVLTSDSGKPYKVRVTVGDEYLTEKNKGSDIIIGDDGESYLWVTTPTLYNLIDHESYVRREKLTMSSNSTDFRLFAFTFGVYATGP</sequence>
<dbReference type="Pfam" id="PF17991">
    <property type="entry name" value="Thioredoxin_10"/>
    <property type="match status" value="1"/>
</dbReference>
<dbReference type="GO" id="GO:0016209">
    <property type="term" value="F:antioxidant activity"/>
    <property type="evidence" value="ECO:0007669"/>
    <property type="project" value="InterPro"/>
</dbReference>
<dbReference type="InterPro" id="IPR050553">
    <property type="entry name" value="Thioredoxin_ResA/DsbE_sf"/>
</dbReference>
<dbReference type="InterPro" id="IPR013766">
    <property type="entry name" value="Thioredoxin_domain"/>
</dbReference>
<proteinExistence type="predicted"/>
<dbReference type="PANTHER" id="PTHR42852">
    <property type="entry name" value="THIOL:DISULFIDE INTERCHANGE PROTEIN DSBE"/>
    <property type="match status" value="1"/>
</dbReference>
<dbReference type="AlphaFoldDB" id="A0A381XYU8"/>
<accession>A0A381XYU8</accession>
<dbReference type="EMBL" id="UINC01016874">
    <property type="protein sequence ID" value="SVA69928.1"/>
    <property type="molecule type" value="Genomic_DNA"/>
</dbReference>
<dbReference type="SUPFAM" id="SSF52833">
    <property type="entry name" value="Thioredoxin-like"/>
    <property type="match status" value="1"/>
</dbReference>
<dbReference type="InterPro" id="IPR000866">
    <property type="entry name" value="AhpC/TSA"/>
</dbReference>